<dbReference type="GO" id="GO:0005829">
    <property type="term" value="C:cytosol"/>
    <property type="evidence" value="ECO:0007669"/>
    <property type="project" value="TreeGrafter"/>
</dbReference>
<dbReference type="Proteomes" id="UP000294575">
    <property type="component" value="Unassembled WGS sequence"/>
</dbReference>
<dbReference type="PANTHER" id="PTHR43285">
    <property type="entry name" value="ANTHRANILATE PHOSPHORIBOSYLTRANSFERASE"/>
    <property type="match status" value="1"/>
</dbReference>
<dbReference type="InterPro" id="IPR035902">
    <property type="entry name" value="Nuc_phospho_transferase"/>
</dbReference>
<dbReference type="AlphaFoldDB" id="A0A4V3D5G4"/>
<dbReference type="Pfam" id="PF02885">
    <property type="entry name" value="Glycos_trans_3N"/>
    <property type="match status" value="1"/>
</dbReference>
<dbReference type="Gene3D" id="3.40.1030.10">
    <property type="entry name" value="Nucleoside phosphorylase/phosphoribosyltransferase catalytic domain"/>
    <property type="match status" value="1"/>
</dbReference>
<dbReference type="GO" id="GO:0000162">
    <property type="term" value="P:L-tryptophan biosynthetic process"/>
    <property type="evidence" value="ECO:0007669"/>
    <property type="project" value="InterPro"/>
</dbReference>
<keyword evidence="5" id="KW-1185">Reference proteome</keyword>
<dbReference type="OrthoDB" id="9768896at2"/>
<gene>
    <name evidence="4" type="ORF">DFQ45_101139</name>
</gene>
<dbReference type="SUPFAM" id="SSF47648">
    <property type="entry name" value="Nucleoside phosphorylase/phosphoribosyltransferase N-terminal domain"/>
    <property type="match status" value="1"/>
</dbReference>
<dbReference type="GO" id="GO:0004048">
    <property type="term" value="F:anthranilate phosphoribosyltransferase activity"/>
    <property type="evidence" value="ECO:0007669"/>
    <property type="project" value="InterPro"/>
</dbReference>
<evidence type="ECO:0000256" key="2">
    <source>
        <dbReference type="ARBA" id="ARBA00022679"/>
    </source>
</evidence>
<dbReference type="PANTHER" id="PTHR43285:SF2">
    <property type="entry name" value="ANTHRANILATE PHOSPHORIBOSYLTRANSFERASE"/>
    <property type="match status" value="1"/>
</dbReference>
<evidence type="ECO:0000259" key="3">
    <source>
        <dbReference type="Pfam" id="PF02885"/>
    </source>
</evidence>
<dbReference type="NCBIfam" id="NF006564">
    <property type="entry name" value="PRK09071.1"/>
    <property type="match status" value="1"/>
</dbReference>
<dbReference type="InterPro" id="IPR005940">
    <property type="entry name" value="Anthranilate_Pribosyl_Tfrase"/>
</dbReference>
<reference evidence="4 5" key="1">
    <citation type="submission" date="2019-03" db="EMBL/GenBank/DDBJ databases">
        <title>Genomic Encyclopedia of Type Strains, Phase IV (KMG-IV): sequencing the most valuable type-strain genomes for metagenomic binning, comparative biology and taxonomic classification.</title>
        <authorList>
            <person name="Goeker M."/>
        </authorList>
    </citation>
    <scope>NUCLEOTIDE SEQUENCE [LARGE SCALE GENOMIC DNA]</scope>
    <source>
        <strain evidence="4 5">DSM 28679</strain>
    </source>
</reference>
<keyword evidence="2 4" id="KW-0808">Transferase</keyword>
<evidence type="ECO:0000313" key="4">
    <source>
        <dbReference type="EMBL" id="TDQ40007.1"/>
    </source>
</evidence>
<evidence type="ECO:0000256" key="1">
    <source>
        <dbReference type="ARBA" id="ARBA00022676"/>
    </source>
</evidence>
<feature type="domain" description="Glycosyl transferase family 3 N-terminal" evidence="3">
    <location>
        <begin position="10"/>
        <end position="74"/>
    </location>
</feature>
<protein>
    <submittedName>
        <fullName evidence="4">Anthranilate phosphoribosyltransferase</fullName>
    </submittedName>
</protein>
<comment type="caution">
    <text evidence="4">The sequence shown here is derived from an EMBL/GenBank/DDBJ whole genome shotgun (WGS) entry which is preliminary data.</text>
</comment>
<keyword evidence="1 4" id="KW-0328">Glycosyltransferase</keyword>
<dbReference type="EMBL" id="SNYK01000001">
    <property type="protein sequence ID" value="TDQ40007.1"/>
    <property type="molecule type" value="Genomic_DNA"/>
</dbReference>
<dbReference type="Gene3D" id="1.20.970.10">
    <property type="entry name" value="Transferase, Pyrimidine Nucleoside Phosphorylase, Chain C"/>
    <property type="match status" value="1"/>
</dbReference>
<sequence length="322" mass="35814">MTTGEHPFAQYIRILGKGKKGSRELTGDEAYVAMGMLLDGEIEDVQLGAFLMLLRYKEETAEELAGFARAVQERVQAPAIKVDLDWPTYAGKRRQLPWYLLAIKTLARSGVRILLHGGGQHTDGRLYTEDLLEALDIPRCSDWEQVAQALDQHNLAYIGLGQWMPRLQRCIDLRDTMGLRSPVHSLARLLNPLSAHCVLQSIFHPGYQPIHQQANVLLGQHALVIKGDGGEIEVRPDTGGTLLGAASGEAWEESWPAQISRQVKAPTLQPERLLSVWKGEEGDLYGEQAIIATIALGLRGLGRIREEAMVEAARLWQERHNP</sequence>
<organism evidence="4 5">
    <name type="scientific">Thiopseudomonas denitrificans</name>
    <dbReference type="NCBI Taxonomy" id="1501432"/>
    <lineage>
        <taxon>Bacteria</taxon>
        <taxon>Pseudomonadati</taxon>
        <taxon>Pseudomonadota</taxon>
        <taxon>Gammaproteobacteria</taxon>
        <taxon>Pseudomonadales</taxon>
        <taxon>Pseudomonadaceae</taxon>
        <taxon>Thiopseudomonas</taxon>
    </lineage>
</organism>
<accession>A0A4V3D5G4</accession>
<name>A0A4V3D5G4_9GAMM</name>
<dbReference type="InterPro" id="IPR036320">
    <property type="entry name" value="Glycosyl_Trfase_fam3_N_dom_sf"/>
</dbReference>
<dbReference type="SUPFAM" id="SSF52418">
    <property type="entry name" value="Nucleoside phosphorylase/phosphoribosyltransferase catalytic domain"/>
    <property type="match status" value="1"/>
</dbReference>
<dbReference type="InterPro" id="IPR017459">
    <property type="entry name" value="Glycosyl_Trfase_fam3_N_dom"/>
</dbReference>
<proteinExistence type="predicted"/>
<evidence type="ECO:0000313" key="5">
    <source>
        <dbReference type="Proteomes" id="UP000294575"/>
    </source>
</evidence>
<dbReference type="RefSeq" id="WP_101496719.1">
    <property type="nucleotide sequence ID" value="NZ_LNJZ01000007.1"/>
</dbReference>